<dbReference type="EMBL" id="CP093348">
    <property type="protein sequence ID" value="WOH06505.1"/>
    <property type="molecule type" value="Genomic_DNA"/>
</dbReference>
<dbReference type="GO" id="GO:0051783">
    <property type="term" value="P:regulation of nuclear division"/>
    <property type="evidence" value="ECO:0007669"/>
    <property type="project" value="InterPro"/>
</dbReference>
<name>A0A161WUA0_DAUCS</name>
<dbReference type="PANTHER" id="PTHR35119">
    <property type="entry name" value="PROTEIN POLYCHOME"/>
    <property type="match status" value="1"/>
</dbReference>
<reference evidence="2" key="2">
    <citation type="submission" date="2022-03" db="EMBL/GenBank/DDBJ databases">
        <title>Draft title - Genomic analysis of global carrot germplasm unveils the trajectory of domestication and the origin of high carotenoid orange carrot.</title>
        <authorList>
            <person name="Iorizzo M."/>
            <person name="Ellison S."/>
            <person name="Senalik D."/>
            <person name="Macko-Podgorni A."/>
            <person name="Grzebelus D."/>
            <person name="Bostan H."/>
            <person name="Rolling W."/>
            <person name="Curaba J."/>
            <person name="Simon P."/>
        </authorList>
    </citation>
    <scope>NUCLEOTIDE SEQUENCE</scope>
    <source>
        <tissue evidence="2">Leaf</tissue>
    </source>
</reference>
<protein>
    <submittedName>
        <fullName evidence="2">Uncharacterized protein</fullName>
    </submittedName>
</protein>
<dbReference type="AlphaFoldDB" id="A0A161WUA0"/>
<gene>
    <name evidence="2" type="ORF">DCAR_0625933</name>
</gene>
<dbReference type="PANTHER" id="PTHR35119:SF1">
    <property type="entry name" value="PROTEIN POLYCHOME"/>
    <property type="match status" value="1"/>
</dbReference>
<keyword evidence="3" id="KW-1185">Reference proteome</keyword>
<proteinExistence type="predicted"/>
<evidence type="ECO:0000313" key="2">
    <source>
        <dbReference type="EMBL" id="WOH06505.1"/>
    </source>
</evidence>
<organism evidence="2 3">
    <name type="scientific">Daucus carota subsp. sativus</name>
    <name type="common">Carrot</name>
    <dbReference type="NCBI Taxonomy" id="79200"/>
    <lineage>
        <taxon>Eukaryota</taxon>
        <taxon>Viridiplantae</taxon>
        <taxon>Streptophyta</taxon>
        <taxon>Embryophyta</taxon>
        <taxon>Tracheophyta</taxon>
        <taxon>Spermatophyta</taxon>
        <taxon>Magnoliopsida</taxon>
        <taxon>eudicotyledons</taxon>
        <taxon>Gunneridae</taxon>
        <taxon>Pentapetalae</taxon>
        <taxon>asterids</taxon>
        <taxon>campanulids</taxon>
        <taxon>Apiales</taxon>
        <taxon>Apiaceae</taxon>
        <taxon>Apioideae</taxon>
        <taxon>Scandiceae</taxon>
        <taxon>Daucinae</taxon>
        <taxon>Daucus</taxon>
        <taxon>Daucus sect. Daucus</taxon>
    </lineage>
</organism>
<dbReference type="InterPro" id="IPR034590">
    <property type="entry name" value="POLYCHOME/GIG1"/>
</dbReference>
<accession>A0A161WUA0</accession>
<dbReference type="Proteomes" id="UP000077755">
    <property type="component" value="Chromosome 6"/>
</dbReference>
<evidence type="ECO:0000313" key="3">
    <source>
        <dbReference type="Proteomes" id="UP000077755"/>
    </source>
</evidence>
<dbReference type="KEGG" id="dcr:108225573"/>
<dbReference type="Gramene" id="KZM92167">
    <property type="protein sequence ID" value="KZM92167"/>
    <property type="gene ID" value="DCAR_020468"/>
</dbReference>
<dbReference type="GO" id="GO:0005634">
    <property type="term" value="C:nucleus"/>
    <property type="evidence" value="ECO:0007669"/>
    <property type="project" value="InterPro"/>
</dbReference>
<feature type="region of interest" description="Disordered" evidence="1">
    <location>
        <begin position="22"/>
        <end position="47"/>
    </location>
</feature>
<dbReference type="OrthoDB" id="1916775at2759"/>
<reference evidence="2" key="1">
    <citation type="journal article" date="2016" name="Nat. Genet.">
        <title>A high-quality carrot genome assembly provides new insights into carotenoid accumulation and asterid genome evolution.</title>
        <authorList>
            <person name="Iorizzo M."/>
            <person name="Ellison S."/>
            <person name="Senalik D."/>
            <person name="Zeng P."/>
            <person name="Satapoomin P."/>
            <person name="Huang J."/>
            <person name="Bowman M."/>
            <person name="Iovene M."/>
            <person name="Sanseverino W."/>
            <person name="Cavagnaro P."/>
            <person name="Yildiz M."/>
            <person name="Macko-Podgorni A."/>
            <person name="Moranska E."/>
            <person name="Grzebelus E."/>
            <person name="Grzebelus D."/>
            <person name="Ashrafi H."/>
            <person name="Zheng Z."/>
            <person name="Cheng S."/>
            <person name="Spooner D."/>
            <person name="Van Deynze A."/>
            <person name="Simon P."/>
        </authorList>
    </citation>
    <scope>NUCLEOTIDE SEQUENCE</scope>
    <source>
        <tissue evidence="2">Leaf</tissue>
    </source>
</reference>
<evidence type="ECO:0000256" key="1">
    <source>
        <dbReference type="SAM" id="MobiDB-lite"/>
    </source>
</evidence>
<sequence length="227" mass="25669">MPEARDRLLRPGNDAEQLFNRLRRSSGSSEIRSDDSPVVSTGTAGPSAVAAARATASARRRRNLNRYSGGENRQVGRRVSRRVLPYWYPRRPLQDITAIVRAFERKRARLREVDQRFESPLPYGQFVHDLSESSSGAPLEHLSLITPKPTPLTRRNPPFLGKVSDILRDVTNQEAGESEFLTPEKKLLDSIDKVEKAVEEEISRLKETPAAKRAVRKAKVRTLMSMR</sequence>